<keyword evidence="1" id="KW-0472">Membrane</keyword>
<dbReference type="RefSeq" id="WP_023952553.1">
    <property type="nucleotide sequence ID" value="NZ_AYSV01000112.1"/>
</dbReference>
<protein>
    <recommendedName>
        <fullName evidence="4">DUF945 family protein</fullName>
    </recommendedName>
</protein>
<keyword evidence="1" id="KW-1133">Transmembrane helix</keyword>
<accession>V8FVS0</accession>
<proteinExistence type="predicted"/>
<evidence type="ECO:0000313" key="2">
    <source>
        <dbReference type="EMBL" id="ETD67951.1"/>
    </source>
</evidence>
<gene>
    <name evidence="2" type="ORF">V757_10650</name>
</gene>
<reference evidence="2 3" key="1">
    <citation type="submission" date="2013-11" db="EMBL/GenBank/DDBJ databases">
        <title>Genomic analysis of Pelistega sp. HM-7.</title>
        <authorList>
            <person name="Kumbhare S.V."/>
            <person name="Shetty S.A."/>
            <person name="Sharma O."/>
            <person name="Dhotre D.P."/>
        </authorList>
    </citation>
    <scope>NUCLEOTIDE SEQUENCE [LARGE SCALE GENOMIC DNA]</scope>
    <source>
        <strain evidence="2 3">HM-7</strain>
    </source>
</reference>
<organism evidence="2 3">
    <name type="scientific">Pelistega indica</name>
    <dbReference type="NCBI Taxonomy" id="1414851"/>
    <lineage>
        <taxon>Bacteria</taxon>
        <taxon>Pseudomonadati</taxon>
        <taxon>Pseudomonadota</taxon>
        <taxon>Betaproteobacteria</taxon>
        <taxon>Burkholderiales</taxon>
        <taxon>Alcaligenaceae</taxon>
        <taxon>Pelistega</taxon>
    </lineage>
</organism>
<name>V8FVS0_9BURK</name>
<evidence type="ECO:0000313" key="3">
    <source>
        <dbReference type="Proteomes" id="UP000018766"/>
    </source>
</evidence>
<feature type="transmembrane region" description="Helical" evidence="1">
    <location>
        <begin position="6"/>
        <end position="29"/>
    </location>
</feature>
<keyword evidence="1" id="KW-0812">Transmembrane</keyword>
<keyword evidence="3" id="KW-1185">Reference proteome</keyword>
<sequence>MTLAKNTLVGVMAVAVIGAGVWFGGNYFATQKAEEKARAYLAKHKLENSVMWEKLSARLDNTATLNKVEITVPETGKKLFIQQLDVKNFEDSDKEFKLDITFNGVSDESGKSPVAAFIAETPDLQELDLKELPLLNGTLKLEHEIEKGNVDFSVMLNQEKAVDMEFALDIKDASGFIALAKDKRAELERNPFQAFAALSTVRLDDLSVAFYDKGLVEKSAKQNKVPDNYMQECENQLVMMGIEKHQEFCKSADNFFRAEKKNLKISLDPKEPYPLGNLINLTQSPEQLKQVFKELNINVSN</sequence>
<dbReference type="EMBL" id="AYSV01000112">
    <property type="protein sequence ID" value="ETD67951.1"/>
    <property type="molecule type" value="Genomic_DNA"/>
</dbReference>
<dbReference type="AlphaFoldDB" id="V8FVS0"/>
<evidence type="ECO:0000256" key="1">
    <source>
        <dbReference type="SAM" id="Phobius"/>
    </source>
</evidence>
<dbReference type="Proteomes" id="UP000018766">
    <property type="component" value="Unassembled WGS sequence"/>
</dbReference>
<comment type="caution">
    <text evidence="2">The sequence shown here is derived from an EMBL/GenBank/DDBJ whole genome shotgun (WGS) entry which is preliminary data.</text>
</comment>
<evidence type="ECO:0008006" key="4">
    <source>
        <dbReference type="Google" id="ProtNLM"/>
    </source>
</evidence>